<dbReference type="SUPFAM" id="SSF51905">
    <property type="entry name" value="FAD/NAD(P)-binding domain"/>
    <property type="match status" value="1"/>
</dbReference>
<gene>
    <name evidence="4" type="ORF">GA0070604_3964</name>
</gene>
<dbReference type="InterPro" id="IPR036188">
    <property type="entry name" value="FAD/NAD-bd_sf"/>
</dbReference>
<sequence length="584" mass="63853">MFRKGTRMRPVQPLAHHPVEEVEVAVIGCGPVGALAANLLGARGVTTLVVERGVAPHGQPRAFSCDDEALRIYQQAGLLDEVRGEMIAPPLVEYVNHAGRVFARMALSETDFGYGHAPLRFFDQPRLERTLRAGLDRFAHVQLSLGTELVGLEQDDDGVMVLLSDTVTRQRRAVRARYVLGCDGARSTTRSAVRIGLAGESYAEPWLAISGDVPPDAVRVRDTTFVCDWQRPAFVSPGAVGSYRLEFMLRPGETDAEVQRPENVAALVSPYVDPARFTVTRAVVYTFHHLIAQRWRERRVFLLGDAAHQMPPFLGQGLCSGLRDAANLSWKLALVLSGAADATVLDTYETERRPHTVEMARTSVRLGRVFLARNRYTAWMRDTVLRAVQAIPRVRRFVERFEFKPVPAYRRGLMAGGRRDGAVGTMFPQPRILIPGSPDSCLLDEALGDGFAVLGPATPGSPLGSQWRGLPVRFVAVHPSGTPVPDLPAPPGDGQPDRVDVVDVDGVLGGWLRRHQADLVVLRPDRFVFALTAADGIDRVGWDLSAALGRTGSVPVGWFGGAPAAPGRPRSRDRVGRPRAAERR</sequence>
<feature type="region of interest" description="Disordered" evidence="2">
    <location>
        <begin position="560"/>
        <end position="584"/>
    </location>
</feature>
<dbReference type="GO" id="GO:0071949">
    <property type="term" value="F:FAD binding"/>
    <property type="evidence" value="ECO:0007669"/>
    <property type="project" value="InterPro"/>
</dbReference>
<dbReference type="GO" id="GO:0019622">
    <property type="term" value="P:3-(3-hydroxy)phenylpropionate catabolic process"/>
    <property type="evidence" value="ECO:0007669"/>
    <property type="project" value="TreeGrafter"/>
</dbReference>
<feature type="domain" description="FAD-binding" evidence="3">
    <location>
        <begin position="21"/>
        <end position="361"/>
    </location>
</feature>
<dbReference type="PRINTS" id="PR00420">
    <property type="entry name" value="RNGMNOXGNASE"/>
</dbReference>
<feature type="compositionally biased region" description="Basic and acidic residues" evidence="2">
    <location>
        <begin position="570"/>
        <end position="584"/>
    </location>
</feature>
<evidence type="ECO:0000256" key="1">
    <source>
        <dbReference type="ARBA" id="ARBA00023002"/>
    </source>
</evidence>
<dbReference type="InterPro" id="IPR002938">
    <property type="entry name" value="FAD-bd"/>
</dbReference>
<dbReference type="InterPro" id="IPR050631">
    <property type="entry name" value="PheA/TfdB_FAD_monoxygenase"/>
</dbReference>
<evidence type="ECO:0000313" key="5">
    <source>
        <dbReference type="Proteomes" id="UP000199696"/>
    </source>
</evidence>
<name>A0A1C6UYZ7_9ACTN</name>
<keyword evidence="5" id="KW-1185">Reference proteome</keyword>
<dbReference type="Pfam" id="PF01494">
    <property type="entry name" value="FAD_binding_3"/>
    <property type="match status" value="1"/>
</dbReference>
<protein>
    <submittedName>
        <fullName evidence="4">3-(3-hydroxy-phenyl)propionate hydroxylase</fullName>
    </submittedName>
</protein>
<dbReference type="EMBL" id="FMHY01000002">
    <property type="protein sequence ID" value="SCL59030.1"/>
    <property type="molecule type" value="Genomic_DNA"/>
</dbReference>
<proteinExistence type="predicted"/>
<dbReference type="GO" id="GO:0008688">
    <property type="term" value="F:3-(3-hydroxyphenyl)propionate hydroxylase activity"/>
    <property type="evidence" value="ECO:0007669"/>
    <property type="project" value="TreeGrafter"/>
</dbReference>
<dbReference type="Gene3D" id="3.50.50.60">
    <property type="entry name" value="FAD/NAD(P)-binding domain"/>
    <property type="match status" value="1"/>
</dbReference>
<evidence type="ECO:0000259" key="3">
    <source>
        <dbReference type="Pfam" id="PF01494"/>
    </source>
</evidence>
<accession>A0A1C6UYZ7</accession>
<dbReference type="Proteomes" id="UP000199696">
    <property type="component" value="Unassembled WGS sequence"/>
</dbReference>
<keyword evidence="1" id="KW-0560">Oxidoreductase</keyword>
<dbReference type="PANTHER" id="PTHR43476:SF3">
    <property type="entry name" value="FAD-BINDING MONOOXYGENASE"/>
    <property type="match status" value="1"/>
</dbReference>
<organism evidence="4 5">
    <name type="scientific">Micromonospora eburnea</name>
    <dbReference type="NCBI Taxonomy" id="227316"/>
    <lineage>
        <taxon>Bacteria</taxon>
        <taxon>Bacillati</taxon>
        <taxon>Actinomycetota</taxon>
        <taxon>Actinomycetes</taxon>
        <taxon>Micromonosporales</taxon>
        <taxon>Micromonosporaceae</taxon>
        <taxon>Micromonospora</taxon>
    </lineage>
</organism>
<dbReference type="PANTHER" id="PTHR43476">
    <property type="entry name" value="3-(3-HYDROXY-PHENYL)PROPIONATE/3-HYDROXYCINNAMIC ACID HYDROXYLASE"/>
    <property type="match status" value="1"/>
</dbReference>
<dbReference type="NCBIfam" id="NF004829">
    <property type="entry name" value="PRK06183.1-3"/>
    <property type="match status" value="1"/>
</dbReference>
<evidence type="ECO:0000313" key="4">
    <source>
        <dbReference type="EMBL" id="SCL59030.1"/>
    </source>
</evidence>
<reference evidence="5" key="1">
    <citation type="submission" date="2016-06" db="EMBL/GenBank/DDBJ databases">
        <authorList>
            <person name="Varghese N."/>
            <person name="Submissions Spin"/>
        </authorList>
    </citation>
    <scope>NUCLEOTIDE SEQUENCE [LARGE SCALE GENOMIC DNA]</scope>
    <source>
        <strain evidence="5">DSM 44814</strain>
    </source>
</reference>
<evidence type="ECO:0000256" key="2">
    <source>
        <dbReference type="SAM" id="MobiDB-lite"/>
    </source>
</evidence>
<dbReference type="STRING" id="227316.GA0070604_3964"/>
<dbReference type="AlphaFoldDB" id="A0A1C6UYZ7"/>
<dbReference type="OrthoDB" id="3647401at2"/>
<dbReference type="Gene3D" id="3.30.9.10">
    <property type="entry name" value="D-Amino Acid Oxidase, subunit A, domain 2"/>
    <property type="match status" value="1"/>
</dbReference>